<dbReference type="Pfam" id="PF02954">
    <property type="entry name" value="HTH_8"/>
    <property type="match status" value="1"/>
</dbReference>
<evidence type="ECO:0000313" key="22">
    <source>
        <dbReference type="Proteomes" id="UP001161580"/>
    </source>
</evidence>
<dbReference type="GO" id="GO:0043565">
    <property type="term" value="F:sequence-specific DNA binding"/>
    <property type="evidence" value="ECO:0007669"/>
    <property type="project" value="InterPro"/>
</dbReference>
<organism evidence="21 22">
    <name type="scientific">Ferirhizobium litorale</name>
    <dbReference type="NCBI Taxonomy" id="2927786"/>
    <lineage>
        <taxon>Bacteria</taxon>
        <taxon>Pseudomonadati</taxon>
        <taxon>Pseudomonadota</taxon>
        <taxon>Alphaproteobacteria</taxon>
        <taxon>Hyphomicrobiales</taxon>
        <taxon>Rhizobiaceae</taxon>
        <taxon>Ferirhizobium</taxon>
    </lineage>
</organism>
<feature type="modified residue" description="4-aspartylphosphate" evidence="17">
    <location>
        <position position="55"/>
    </location>
</feature>
<accession>A0AAE3QB01</accession>
<dbReference type="InterPro" id="IPR058031">
    <property type="entry name" value="AAA_lid_NorR"/>
</dbReference>
<evidence type="ECO:0000256" key="11">
    <source>
        <dbReference type="ARBA" id="ARBA00023159"/>
    </source>
</evidence>
<dbReference type="PRINTS" id="PR01590">
    <property type="entry name" value="HTHFIS"/>
</dbReference>
<evidence type="ECO:0000256" key="17">
    <source>
        <dbReference type="PROSITE-ProRule" id="PRU00169"/>
    </source>
</evidence>
<keyword evidence="13" id="KW-0535">Nitrogen fixation</keyword>
<evidence type="ECO:0000256" key="14">
    <source>
        <dbReference type="ARBA" id="ARBA00029881"/>
    </source>
</evidence>
<feature type="compositionally biased region" description="Basic and acidic residues" evidence="18">
    <location>
        <begin position="421"/>
        <end position="435"/>
    </location>
</feature>
<dbReference type="PROSITE" id="PS00676">
    <property type="entry name" value="SIGMA54_INTERACT_2"/>
    <property type="match status" value="1"/>
</dbReference>
<evidence type="ECO:0000256" key="15">
    <source>
        <dbReference type="ARBA" id="ARBA00031910"/>
    </source>
</evidence>
<evidence type="ECO:0000256" key="1">
    <source>
        <dbReference type="ARBA" id="ARBA00004496"/>
    </source>
</evidence>
<dbReference type="Pfam" id="PF00072">
    <property type="entry name" value="Response_reg"/>
    <property type="match status" value="1"/>
</dbReference>
<dbReference type="PANTHER" id="PTHR32071">
    <property type="entry name" value="TRANSCRIPTIONAL REGULATORY PROTEIN"/>
    <property type="match status" value="1"/>
</dbReference>
<dbReference type="Pfam" id="PF25601">
    <property type="entry name" value="AAA_lid_14"/>
    <property type="match status" value="1"/>
</dbReference>
<dbReference type="InterPro" id="IPR009057">
    <property type="entry name" value="Homeodomain-like_sf"/>
</dbReference>
<dbReference type="InterPro" id="IPR025944">
    <property type="entry name" value="Sigma_54_int_dom_CS"/>
</dbReference>
<dbReference type="GO" id="GO:0005737">
    <property type="term" value="C:cytoplasm"/>
    <property type="evidence" value="ECO:0007669"/>
    <property type="project" value="UniProtKB-SubCell"/>
</dbReference>
<keyword evidence="5 17" id="KW-0597">Phosphoprotein</keyword>
<keyword evidence="10" id="KW-0238">DNA-binding</keyword>
<dbReference type="PANTHER" id="PTHR32071:SF95">
    <property type="entry name" value="DNA-BINDING TRANSCRIPTIONAL REGULATOR NTRC"/>
    <property type="match status" value="1"/>
</dbReference>
<dbReference type="SMART" id="SM00448">
    <property type="entry name" value="REC"/>
    <property type="match status" value="1"/>
</dbReference>
<dbReference type="InterPro" id="IPR011006">
    <property type="entry name" value="CheY-like_superfamily"/>
</dbReference>
<evidence type="ECO:0000256" key="4">
    <source>
        <dbReference type="ARBA" id="ARBA00022491"/>
    </source>
</evidence>
<evidence type="ECO:0000256" key="5">
    <source>
        <dbReference type="ARBA" id="ARBA00022553"/>
    </source>
</evidence>
<protein>
    <recommendedName>
        <fullName evidence="2">DNA-binding transcriptional regulator NtrC</fullName>
    </recommendedName>
    <alternativeName>
        <fullName evidence="14">Nitrogen regulation protein NR(I)</fullName>
    </alternativeName>
    <alternativeName>
        <fullName evidence="15">Nitrogen regulator I</fullName>
    </alternativeName>
</protein>
<dbReference type="InterPro" id="IPR025662">
    <property type="entry name" value="Sigma_54_int_dom_ATP-bd_1"/>
</dbReference>
<dbReference type="PROSITE" id="PS00675">
    <property type="entry name" value="SIGMA54_INTERACT_1"/>
    <property type="match status" value="1"/>
</dbReference>
<dbReference type="InterPro" id="IPR025943">
    <property type="entry name" value="Sigma_54_int_dom_ATP-bd_2"/>
</dbReference>
<evidence type="ECO:0000256" key="12">
    <source>
        <dbReference type="ARBA" id="ARBA00023163"/>
    </source>
</evidence>
<evidence type="ECO:0000256" key="3">
    <source>
        <dbReference type="ARBA" id="ARBA00022490"/>
    </source>
</evidence>
<dbReference type="AlphaFoldDB" id="A0AAE3QB01"/>
<keyword evidence="9" id="KW-0805">Transcription regulation</keyword>
<dbReference type="PROSITE" id="PS50110">
    <property type="entry name" value="RESPONSE_REGULATORY"/>
    <property type="match status" value="1"/>
</dbReference>
<reference evidence="21" key="1">
    <citation type="submission" date="2022-03" db="EMBL/GenBank/DDBJ databases">
        <title>Fererhizobium litorale gen. nov., sp. nov., isolated from sandy sediments of the Sea of Japan seashore.</title>
        <authorList>
            <person name="Romanenko L."/>
            <person name="Kurilenko V."/>
            <person name="Otstavnykh N."/>
            <person name="Svetashev V."/>
            <person name="Tekutyeva L."/>
            <person name="Isaeva M."/>
            <person name="Mikhailov V."/>
        </authorList>
    </citation>
    <scope>NUCLEOTIDE SEQUENCE</scope>
    <source>
        <strain evidence="21">KMM 9576</strain>
    </source>
</reference>
<dbReference type="Gene3D" id="1.10.8.60">
    <property type="match status" value="1"/>
</dbReference>
<dbReference type="GO" id="GO:0005524">
    <property type="term" value="F:ATP binding"/>
    <property type="evidence" value="ECO:0007669"/>
    <property type="project" value="UniProtKB-KW"/>
</dbReference>
<keyword evidence="8" id="KW-0902">Two-component regulatory system</keyword>
<dbReference type="CDD" id="cd00009">
    <property type="entry name" value="AAA"/>
    <property type="match status" value="1"/>
</dbReference>
<dbReference type="SUPFAM" id="SSF46689">
    <property type="entry name" value="Homeodomain-like"/>
    <property type="match status" value="1"/>
</dbReference>
<dbReference type="FunFam" id="3.40.50.300:FF:000006">
    <property type="entry name" value="DNA-binding transcriptional regulator NtrC"/>
    <property type="match status" value="1"/>
</dbReference>
<sequence>MAAHILVVDDDPVQRRLLKNAVERYGHVAHTADNGRAGIEVLKRESGRINVVVLDLMMPEMNGLAFLDALRDMGAEIPVIVQTGQGGIETVVMAMRAGAFDFVVKPVSPERIGNSIANALKFDQREATARAGRRNRSGAVGFDDVVSASPSMMRVIDLARRAAQSHIPVVLEGESGVGKEMVARAIQSGSDRSSKPFVTVNCGAIPHNLVESILFGHEKGAFTGATERHSGKFADADGGTLFLDEIGDLPLEVQVKLLRAVQQGEIETIGASKPQRVNVRLISATNKDLIEEVKAGRFREDLYYRLNVFPITIPSLRRRKEDIPHLVRIFVQRFATEQKLDRPLTLTPGALALLTAYDWPGNIRQLENAIFRAVVLSEGNEITENDFPQIATQVPGYISYDGLTVIEGGHAPRRAAAVEAGGDHSRQEQVTHSEEATESPATFIPENVIASTDPGGNVRKLAEVEEELIRFALKFYRGQMSQVARKLGIGRSTLYRKLKDYGIDPDDPLKEAA</sequence>
<dbReference type="InterPro" id="IPR027417">
    <property type="entry name" value="P-loop_NTPase"/>
</dbReference>
<keyword evidence="22" id="KW-1185">Reference proteome</keyword>
<dbReference type="InterPro" id="IPR001789">
    <property type="entry name" value="Sig_transdc_resp-reg_receiver"/>
</dbReference>
<keyword evidence="6" id="KW-0547">Nucleotide-binding</keyword>
<evidence type="ECO:0000256" key="18">
    <source>
        <dbReference type="SAM" id="MobiDB-lite"/>
    </source>
</evidence>
<feature type="domain" description="Sigma-54 factor interaction" evidence="19">
    <location>
        <begin position="145"/>
        <end position="375"/>
    </location>
</feature>
<dbReference type="SMART" id="SM00382">
    <property type="entry name" value="AAA"/>
    <property type="match status" value="1"/>
</dbReference>
<dbReference type="Gene3D" id="1.10.10.60">
    <property type="entry name" value="Homeodomain-like"/>
    <property type="match status" value="1"/>
</dbReference>
<evidence type="ECO:0000256" key="10">
    <source>
        <dbReference type="ARBA" id="ARBA00023125"/>
    </source>
</evidence>
<keyword evidence="12" id="KW-0804">Transcription</keyword>
<evidence type="ECO:0000256" key="8">
    <source>
        <dbReference type="ARBA" id="ARBA00023012"/>
    </source>
</evidence>
<dbReference type="Gene3D" id="3.40.50.2300">
    <property type="match status" value="1"/>
</dbReference>
<evidence type="ECO:0000256" key="9">
    <source>
        <dbReference type="ARBA" id="ARBA00023015"/>
    </source>
</evidence>
<dbReference type="PROSITE" id="PS50045">
    <property type="entry name" value="SIGMA54_INTERACT_4"/>
    <property type="match status" value="1"/>
</dbReference>
<dbReference type="InterPro" id="IPR003593">
    <property type="entry name" value="AAA+_ATPase"/>
</dbReference>
<dbReference type="Gene3D" id="3.40.50.300">
    <property type="entry name" value="P-loop containing nucleotide triphosphate hydrolases"/>
    <property type="match status" value="1"/>
</dbReference>
<dbReference type="InterPro" id="IPR002078">
    <property type="entry name" value="Sigma_54_int"/>
</dbReference>
<keyword evidence="3" id="KW-0963">Cytoplasm</keyword>
<evidence type="ECO:0000256" key="7">
    <source>
        <dbReference type="ARBA" id="ARBA00022840"/>
    </source>
</evidence>
<feature type="domain" description="Response regulatory" evidence="20">
    <location>
        <begin position="4"/>
        <end position="120"/>
    </location>
</feature>
<keyword evidence="11" id="KW-0010">Activator</keyword>
<dbReference type="Pfam" id="PF00158">
    <property type="entry name" value="Sigma54_activat"/>
    <property type="match status" value="1"/>
</dbReference>
<evidence type="ECO:0000259" key="19">
    <source>
        <dbReference type="PROSITE" id="PS50045"/>
    </source>
</evidence>
<keyword evidence="7" id="KW-0067">ATP-binding</keyword>
<dbReference type="CDD" id="cd00156">
    <property type="entry name" value="REC"/>
    <property type="match status" value="1"/>
</dbReference>
<evidence type="ECO:0000313" key="21">
    <source>
        <dbReference type="EMBL" id="MDI7920663.1"/>
    </source>
</evidence>
<evidence type="ECO:0000256" key="2">
    <source>
        <dbReference type="ARBA" id="ARBA00019059"/>
    </source>
</evidence>
<dbReference type="Proteomes" id="UP001161580">
    <property type="component" value="Unassembled WGS sequence"/>
</dbReference>
<name>A0AAE3QB01_9HYPH</name>
<comment type="function">
    <text evidence="16">Member of the two-component regulatory system NtrB/NtrC, which controls expression of the nitrogen-regulated (ntr) genes in response to nitrogen limitation. Phosphorylated NtrC binds directly to DNA and stimulates the formation of open promoter-sigma54-RNA polymerase complexes.</text>
</comment>
<evidence type="ECO:0000256" key="16">
    <source>
        <dbReference type="ARBA" id="ARBA00043886"/>
    </source>
</evidence>
<evidence type="ECO:0000256" key="6">
    <source>
        <dbReference type="ARBA" id="ARBA00022741"/>
    </source>
</evidence>
<gene>
    <name evidence="21" type="ORF">MRS75_01040</name>
</gene>
<evidence type="ECO:0000259" key="20">
    <source>
        <dbReference type="PROSITE" id="PS50110"/>
    </source>
</evidence>
<dbReference type="GO" id="GO:0000160">
    <property type="term" value="P:phosphorelay signal transduction system"/>
    <property type="evidence" value="ECO:0007669"/>
    <property type="project" value="UniProtKB-KW"/>
</dbReference>
<comment type="caution">
    <text evidence="21">The sequence shown here is derived from an EMBL/GenBank/DDBJ whole genome shotgun (WGS) entry which is preliminary data.</text>
</comment>
<dbReference type="GO" id="GO:0006355">
    <property type="term" value="P:regulation of DNA-templated transcription"/>
    <property type="evidence" value="ECO:0007669"/>
    <property type="project" value="InterPro"/>
</dbReference>
<evidence type="ECO:0000256" key="13">
    <source>
        <dbReference type="ARBA" id="ARBA00023231"/>
    </source>
</evidence>
<dbReference type="PROSITE" id="PS00688">
    <property type="entry name" value="SIGMA54_INTERACT_3"/>
    <property type="match status" value="1"/>
</dbReference>
<dbReference type="SUPFAM" id="SSF52172">
    <property type="entry name" value="CheY-like"/>
    <property type="match status" value="1"/>
</dbReference>
<feature type="region of interest" description="Disordered" evidence="18">
    <location>
        <begin position="420"/>
        <end position="441"/>
    </location>
</feature>
<keyword evidence="4" id="KW-0678">Repressor</keyword>
<dbReference type="InterPro" id="IPR002197">
    <property type="entry name" value="HTH_Fis"/>
</dbReference>
<proteinExistence type="predicted"/>
<comment type="subcellular location">
    <subcellularLocation>
        <location evidence="1">Cytoplasm</location>
    </subcellularLocation>
</comment>
<dbReference type="RefSeq" id="WP_311784850.1">
    <property type="nucleotide sequence ID" value="NZ_JALDYY010000001.1"/>
</dbReference>
<dbReference type="EMBL" id="JALDYZ010000001">
    <property type="protein sequence ID" value="MDI7920663.1"/>
    <property type="molecule type" value="Genomic_DNA"/>
</dbReference>
<dbReference type="SUPFAM" id="SSF52540">
    <property type="entry name" value="P-loop containing nucleoside triphosphate hydrolases"/>
    <property type="match status" value="1"/>
</dbReference>